<accession>A0ABX7TRL1</accession>
<dbReference type="InterPro" id="IPR054547">
    <property type="entry name" value="NNH1"/>
</dbReference>
<reference evidence="3 4" key="1">
    <citation type="submission" date="2021-03" db="EMBL/GenBank/DDBJ databases">
        <title>Complete genome sequence of Streptomyces cyanogenus S136, producer of anticancer angucycline landomycin A.</title>
        <authorList>
            <person name="Hrab P."/>
            <person name="Ruckert C."/>
            <person name="Busche T."/>
            <person name="Ostash I."/>
            <person name="Kalinowski J."/>
            <person name="Fedorenko V."/>
            <person name="Yushchuk O."/>
            <person name="Ostash B."/>
        </authorList>
    </citation>
    <scope>NUCLEOTIDE SEQUENCE [LARGE SCALE GENOMIC DNA]</scope>
    <source>
        <strain evidence="3 4">S136</strain>
    </source>
</reference>
<evidence type="ECO:0000313" key="4">
    <source>
        <dbReference type="Proteomes" id="UP000663908"/>
    </source>
</evidence>
<evidence type="ECO:0000256" key="1">
    <source>
        <dbReference type="SAM" id="MobiDB-lite"/>
    </source>
</evidence>
<dbReference type="Pfam" id="PF22733">
    <property type="entry name" value="NNH1"/>
    <property type="match status" value="1"/>
</dbReference>
<dbReference type="Proteomes" id="UP000663908">
    <property type="component" value="Chromosome"/>
</dbReference>
<evidence type="ECO:0000259" key="2">
    <source>
        <dbReference type="Pfam" id="PF22733"/>
    </source>
</evidence>
<protein>
    <recommendedName>
        <fullName evidence="2">NACHT N-terminal Helical domain-containing protein</fullName>
    </recommendedName>
</protein>
<keyword evidence="4" id="KW-1185">Reference proteome</keyword>
<sequence>MTNGSCEQKGPWGTGDHRHPVGTPALRVRLLPGGEKRRLTAPDLRGLAARLVEQALRTGAPAIPDDEREAVTEALLLTLHALGDLTFTDLDAVRLGQGTSTSRRSRLCPGCGSSVSRPIGRVRVRGAAEPPPSTVLLYTRPPDLRAGTPVTPPPS</sequence>
<dbReference type="RefSeq" id="WP_208031894.1">
    <property type="nucleotide sequence ID" value="NZ_CP071839.1"/>
</dbReference>
<dbReference type="EMBL" id="CP071839">
    <property type="protein sequence ID" value="QTD98131.1"/>
    <property type="molecule type" value="Genomic_DNA"/>
</dbReference>
<gene>
    <name evidence="3" type="ORF">S1361_12290</name>
</gene>
<feature type="region of interest" description="Disordered" evidence="1">
    <location>
        <begin position="125"/>
        <end position="155"/>
    </location>
</feature>
<proteinExistence type="predicted"/>
<feature type="region of interest" description="Disordered" evidence="1">
    <location>
        <begin position="1"/>
        <end position="23"/>
    </location>
</feature>
<feature type="domain" description="NACHT N-terminal Helical" evidence="2">
    <location>
        <begin position="33"/>
        <end position="97"/>
    </location>
</feature>
<name>A0ABX7TRL1_STRCY</name>
<organism evidence="3 4">
    <name type="scientific">Streptomyces cyanogenus</name>
    <dbReference type="NCBI Taxonomy" id="80860"/>
    <lineage>
        <taxon>Bacteria</taxon>
        <taxon>Bacillati</taxon>
        <taxon>Actinomycetota</taxon>
        <taxon>Actinomycetes</taxon>
        <taxon>Kitasatosporales</taxon>
        <taxon>Streptomycetaceae</taxon>
        <taxon>Streptomyces</taxon>
    </lineage>
</organism>
<evidence type="ECO:0000313" key="3">
    <source>
        <dbReference type="EMBL" id="QTD98131.1"/>
    </source>
</evidence>